<dbReference type="InterPro" id="IPR001005">
    <property type="entry name" value="SANT/Myb"/>
</dbReference>
<dbReference type="Pfam" id="PF00176">
    <property type="entry name" value="SNF2-rel_dom"/>
    <property type="match status" value="1"/>
</dbReference>
<dbReference type="PROSITE" id="PS51194">
    <property type="entry name" value="HELICASE_CTER"/>
    <property type="match status" value="1"/>
</dbReference>
<keyword evidence="4" id="KW-0547">Nucleotide-binding</keyword>
<dbReference type="InterPro" id="IPR049730">
    <property type="entry name" value="SNF2/RAD54-like_C"/>
</dbReference>
<dbReference type="SUPFAM" id="SSF54160">
    <property type="entry name" value="Chromo domain-like"/>
    <property type="match status" value="2"/>
</dbReference>
<feature type="domain" description="Chromo" evidence="12">
    <location>
        <begin position="432"/>
        <end position="499"/>
    </location>
</feature>
<dbReference type="Pfam" id="PF18196">
    <property type="entry name" value="Cdh1_DBD_1"/>
    <property type="match status" value="1"/>
</dbReference>
<dbReference type="PROSITE" id="PS50013">
    <property type="entry name" value="CHROMO_2"/>
    <property type="match status" value="2"/>
</dbReference>
<feature type="domain" description="Helicase ATP-binding" evidence="13">
    <location>
        <begin position="537"/>
        <end position="710"/>
    </location>
</feature>
<dbReference type="EMBL" id="JASJQH010007116">
    <property type="protein sequence ID" value="KAK9717977.1"/>
    <property type="molecule type" value="Genomic_DNA"/>
</dbReference>
<dbReference type="InterPro" id="IPR016197">
    <property type="entry name" value="Chromo-like_dom_sf"/>
</dbReference>
<dbReference type="InterPro" id="IPR000330">
    <property type="entry name" value="SNF2_N"/>
</dbReference>
<dbReference type="Pfam" id="PF13907">
    <property type="entry name" value="CHD1-like_C"/>
    <property type="match status" value="1"/>
</dbReference>
<evidence type="ECO:0000256" key="6">
    <source>
        <dbReference type="ARBA" id="ARBA00022840"/>
    </source>
</evidence>
<feature type="compositionally biased region" description="Basic and acidic residues" evidence="11">
    <location>
        <begin position="1368"/>
        <end position="1381"/>
    </location>
</feature>
<evidence type="ECO:0000259" key="14">
    <source>
        <dbReference type="PROSITE" id="PS51194"/>
    </source>
</evidence>
<feature type="compositionally biased region" description="Basic residues" evidence="11">
    <location>
        <begin position="1382"/>
        <end position="1392"/>
    </location>
</feature>
<name>A0ABR2W318_9FUNG</name>
<dbReference type="SUPFAM" id="SSF52540">
    <property type="entry name" value="P-loop containing nucleoside triphosphate hydrolases"/>
    <property type="match status" value="2"/>
</dbReference>
<dbReference type="Gene3D" id="6.10.140.1440">
    <property type="match status" value="1"/>
</dbReference>
<feature type="compositionally biased region" description="Basic residues" evidence="11">
    <location>
        <begin position="260"/>
        <end position="270"/>
    </location>
</feature>
<dbReference type="GO" id="GO:0003678">
    <property type="term" value="F:DNA helicase activity"/>
    <property type="evidence" value="ECO:0007669"/>
    <property type="project" value="UniProtKB-EC"/>
</dbReference>
<keyword evidence="9" id="KW-0804">Transcription</keyword>
<feature type="compositionally biased region" description="Basic residues" evidence="11">
    <location>
        <begin position="1356"/>
        <end position="1367"/>
    </location>
</feature>
<dbReference type="InterPro" id="IPR001650">
    <property type="entry name" value="Helicase_C-like"/>
</dbReference>
<comment type="similarity">
    <text evidence="2">Belongs to the SNF2/RAD54 helicase family.</text>
</comment>
<feature type="compositionally biased region" description="Basic and acidic residues" evidence="11">
    <location>
        <begin position="1510"/>
        <end position="1539"/>
    </location>
</feature>
<evidence type="ECO:0000256" key="4">
    <source>
        <dbReference type="ARBA" id="ARBA00022741"/>
    </source>
</evidence>
<dbReference type="PROSITE" id="PS51192">
    <property type="entry name" value="HELICASE_ATP_BIND_1"/>
    <property type="match status" value="1"/>
</dbReference>
<feature type="domain" description="Helicase C-terminal" evidence="14">
    <location>
        <begin position="840"/>
        <end position="1008"/>
    </location>
</feature>
<dbReference type="Proteomes" id="UP001479436">
    <property type="component" value="Unassembled WGS sequence"/>
</dbReference>
<dbReference type="Gene3D" id="3.40.50.300">
    <property type="entry name" value="P-loop containing nucleotide triphosphate hydrolases"/>
    <property type="match status" value="1"/>
</dbReference>
<evidence type="ECO:0000259" key="12">
    <source>
        <dbReference type="PROSITE" id="PS50013"/>
    </source>
</evidence>
<dbReference type="InterPro" id="IPR027417">
    <property type="entry name" value="P-loop_NTPase"/>
</dbReference>
<feature type="region of interest" description="Disordered" evidence="11">
    <location>
        <begin position="1339"/>
        <end position="1416"/>
    </location>
</feature>
<feature type="region of interest" description="Disordered" evidence="11">
    <location>
        <begin position="1124"/>
        <end position="1149"/>
    </location>
</feature>
<evidence type="ECO:0000256" key="7">
    <source>
        <dbReference type="ARBA" id="ARBA00023015"/>
    </source>
</evidence>
<feature type="region of interest" description="Disordered" evidence="11">
    <location>
        <begin position="1"/>
        <end position="283"/>
    </location>
</feature>
<evidence type="ECO:0000256" key="2">
    <source>
        <dbReference type="ARBA" id="ARBA00007025"/>
    </source>
</evidence>
<proteinExistence type="inferred from homology"/>
<dbReference type="InterPro" id="IPR014001">
    <property type="entry name" value="Helicase_ATP-bd"/>
</dbReference>
<comment type="caution">
    <text evidence="15">The sequence shown here is derived from an EMBL/GenBank/DDBJ whole genome shotgun (WGS) entry which is preliminary data.</text>
</comment>
<keyword evidence="16" id="KW-1185">Reference proteome</keyword>
<keyword evidence="5 15" id="KW-0378">Hydrolase</keyword>
<keyword evidence="10" id="KW-0539">Nucleus</keyword>
<reference evidence="15 16" key="1">
    <citation type="submission" date="2023-04" db="EMBL/GenBank/DDBJ databases">
        <title>Genome of Basidiobolus ranarum AG-B5.</title>
        <authorList>
            <person name="Stajich J.E."/>
            <person name="Carter-House D."/>
            <person name="Gryganskyi A."/>
        </authorList>
    </citation>
    <scope>NUCLEOTIDE SEQUENCE [LARGE SCALE GENOMIC DNA]</scope>
    <source>
        <strain evidence="15 16">AG-B5</strain>
    </source>
</reference>
<dbReference type="InterPro" id="IPR025260">
    <property type="entry name" value="CHD1-like_C"/>
</dbReference>
<dbReference type="InterPro" id="IPR038718">
    <property type="entry name" value="SNF2-like_sf"/>
</dbReference>
<dbReference type="CDD" id="cd00167">
    <property type="entry name" value="SANT"/>
    <property type="match status" value="1"/>
</dbReference>
<evidence type="ECO:0000256" key="1">
    <source>
        <dbReference type="ARBA" id="ARBA00004123"/>
    </source>
</evidence>
<dbReference type="Gene3D" id="1.10.10.60">
    <property type="entry name" value="Homeodomain-like"/>
    <property type="match status" value="1"/>
</dbReference>
<evidence type="ECO:0000256" key="9">
    <source>
        <dbReference type="ARBA" id="ARBA00023163"/>
    </source>
</evidence>
<evidence type="ECO:0000259" key="13">
    <source>
        <dbReference type="PROSITE" id="PS51192"/>
    </source>
</evidence>
<keyword evidence="15" id="KW-0347">Helicase</keyword>
<dbReference type="SMART" id="SM00298">
    <property type="entry name" value="CHROMO"/>
    <property type="match status" value="2"/>
</dbReference>
<feature type="compositionally biased region" description="Basic and acidic residues" evidence="11">
    <location>
        <begin position="1339"/>
        <end position="1355"/>
    </location>
</feature>
<feature type="compositionally biased region" description="Acidic residues" evidence="11">
    <location>
        <begin position="177"/>
        <end position="202"/>
    </location>
</feature>
<dbReference type="SMART" id="SM00487">
    <property type="entry name" value="DEXDc"/>
    <property type="match status" value="1"/>
</dbReference>
<dbReference type="EC" id="3.6.4.12" evidence="15"/>
<accession>A0ABR2W318</accession>
<evidence type="ECO:0000256" key="3">
    <source>
        <dbReference type="ARBA" id="ARBA00022737"/>
    </source>
</evidence>
<feature type="region of interest" description="Disordered" evidence="11">
    <location>
        <begin position="305"/>
        <end position="326"/>
    </location>
</feature>
<evidence type="ECO:0000256" key="8">
    <source>
        <dbReference type="ARBA" id="ARBA00023125"/>
    </source>
</evidence>
<dbReference type="CDD" id="cd18659">
    <property type="entry name" value="CD2_tandem"/>
    <property type="match status" value="1"/>
</dbReference>
<gene>
    <name evidence="15" type="primary">hrp3</name>
    <name evidence="15" type="ORF">K7432_005836</name>
</gene>
<evidence type="ECO:0000313" key="16">
    <source>
        <dbReference type="Proteomes" id="UP001479436"/>
    </source>
</evidence>
<organism evidence="15 16">
    <name type="scientific">Basidiobolus ranarum</name>
    <dbReference type="NCBI Taxonomy" id="34480"/>
    <lineage>
        <taxon>Eukaryota</taxon>
        <taxon>Fungi</taxon>
        <taxon>Fungi incertae sedis</taxon>
        <taxon>Zoopagomycota</taxon>
        <taxon>Entomophthoromycotina</taxon>
        <taxon>Basidiobolomycetes</taxon>
        <taxon>Basidiobolales</taxon>
        <taxon>Basidiobolaceae</taxon>
        <taxon>Basidiobolus</taxon>
    </lineage>
</organism>
<feature type="compositionally biased region" description="Basic residues" evidence="11">
    <location>
        <begin position="1547"/>
        <end position="1559"/>
    </location>
</feature>
<keyword evidence="6" id="KW-0067">ATP-binding</keyword>
<evidence type="ECO:0000256" key="11">
    <source>
        <dbReference type="SAM" id="MobiDB-lite"/>
    </source>
</evidence>
<keyword evidence="7" id="KW-0805">Transcription regulation</keyword>
<evidence type="ECO:0000256" key="10">
    <source>
        <dbReference type="ARBA" id="ARBA00023242"/>
    </source>
</evidence>
<dbReference type="PANTHER" id="PTHR45623:SF14">
    <property type="entry name" value="CHROMODOMAIN-HELICASE-DNA-BINDING PROTEIN 1"/>
    <property type="match status" value="1"/>
</dbReference>
<dbReference type="Pfam" id="PF23588">
    <property type="entry name" value="HTH_CHD1_Hrp3"/>
    <property type="match status" value="1"/>
</dbReference>
<feature type="domain" description="Chromo" evidence="12">
    <location>
        <begin position="329"/>
        <end position="404"/>
    </location>
</feature>
<evidence type="ECO:0000256" key="5">
    <source>
        <dbReference type="ARBA" id="ARBA00022801"/>
    </source>
</evidence>
<dbReference type="Gene3D" id="3.40.50.10810">
    <property type="entry name" value="Tandem AAA-ATPase domain"/>
    <property type="match status" value="1"/>
</dbReference>
<feature type="compositionally biased region" description="Low complexity" evidence="11">
    <location>
        <begin position="25"/>
        <end position="39"/>
    </location>
</feature>
<dbReference type="InterPro" id="IPR023780">
    <property type="entry name" value="Chromo_domain"/>
</dbReference>
<dbReference type="InterPro" id="IPR000953">
    <property type="entry name" value="Chromo/chromo_shadow_dom"/>
</dbReference>
<dbReference type="Pfam" id="PF00271">
    <property type="entry name" value="Helicase_C"/>
    <property type="match status" value="1"/>
</dbReference>
<dbReference type="SMART" id="SM00490">
    <property type="entry name" value="HELICc"/>
    <property type="match status" value="1"/>
</dbReference>
<dbReference type="Pfam" id="PF00385">
    <property type="entry name" value="Chromo"/>
    <property type="match status" value="1"/>
</dbReference>
<dbReference type="GO" id="GO:0016787">
    <property type="term" value="F:hydrolase activity"/>
    <property type="evidence" value="ECO:0007669"/>
    <property type="project" value="UniProtKB-KW"/>
</dbReference>
<comment type="subcellular location">
    <subcellularLocation>
        <location evidence="1">Nucleus</location>
    </subcellularLocation>
</comment>
<dbReference type="InterPro" id="IPR056302">
    <property type="entry name" value="CHD1-2/Hrp3_HTH"/>
</dbReference>
<dbReference type="InterPro" id="IPR041150">
    <property type="entry name" value="Cdh1_DBD"/>
</dbReference>
<dbReference type="CDD" id="cd18793">
    <property type="entry name" value="SF2_C_SNF"/>
    <property type="match status" value="1"/>
</dbReference>
<dbReference type="SMART" id="SM01176">
    <property type="entry name" value="DUF4208"/>
    <property type="match status" value="1"/>
</dbReference>
<keyword evidence="8" id="KW-0238">DNA-binding</keyword>
<feature type="compositionally biased region" description="Basic residues" evidence="11">
    <location>
        <begin position="1134"/>
        <end position="1144"/>
    </location>
</feature>
<sequence length="1559" mass="178965">MAATEVDTPYDGLRSASEGEEDNESVVSVSASDYDSDLGGSSGVDLRRQNRSAPVVRSPEGSSESEMERKPTLKSNKRIIEEECSEEVDGFEANKDIHHSESEFSDEISQDNHIIEDTFEEIAGSDDSMQIPPPKRRVNPLGASRESNTSAYDPDLFGLRRSSRPHLPNDTNRNSESEDESEDDFESLPSSDESEQSGEDSGSDYGSRNKKKKTSLKTSNTRRTAAKRSRFIMDEDDEVENVRIQNGLESNSSDGEWGSKKKASRRRKLVSRAFRSPTESPVPEVRFSTRNRSVKSYNENDILGVSSEGENSFNEGYAPTPVTEEDEGDVIDSVHDFRLVEGADSSCVEDPDEYIENLEFLIKWKKYSHLHNTWDKYEYLKGFKGIKKLDNYIRNIVMEDQQMRIDPEVSREEIEQHDINMEIERDMLKDYKTVERIIASRETEPSEERPYPITEYFCKWRRLPYQASTWEPADLISGDFQNEIDAFLDRDRSQTLPFKSTSYSKERPTFKKITQQPDYLIGGELRDYQLHSLNWMAYLWSRNENGILADEMGLGKTVQTIAILSYLFHTMKIYGPFLVVVPLSTIGAWQREFAKWAPDMNLICYIGDNKSRGIIREHEFYVNSNAATRKLKMNVCLTTFELVLKDRAELGAIKWQYLAVDEAHRLKNNDSQLHETLKDFHTVNRLLVTGTPLQNSVKELYALVHFLMPDKFDLSGSFEINVGEEDQEEKIRELHERLRPYMLRRLKKDVEKSLPSKTERILRVELAPLQIHYYKNILSKNFNVLNKGVSGPGQLSLLNIAVELKKASNHPYLFPSAEVYSSQKNEQLKGIIMNSGKMVLLDKLLTRLRKDGHRVLIFSQMVRLLDIMSDYLSLRGYPFQRLDGSVGSEARKKSIEHFNAPGSPDFVFILSTRAGGLGINLETADTVIIFDSDWNPQNDLQAMARAHRIGQKNHVNVYRFVSKDTMEEDIIERAKRKMVLEYCIIKQMDTSGLSLLQKSVPKSTGNPFSKEELSAILKFGASNMFKEHDNQKKLDDLDLDDILARAEHHETTEEQGATDGGADFLNQFVVTDYEAGADLSWEDIIPERQRKRIEEEEKAQEDELLWTSRKRNVVSYADDGRAAMNNGEVEEKGKRRRAASRRTRGKADDELNDKDVKALVRSMLKFGDIRLRYDLIVEDADLEEKGREMIIQQADELIKTCEKALKKEGSEEEASNKRGGKVVHAVFNGVPAINAGALVQRVADLTCLSNRLDDTNLEKFRLSFPLKPYKLSSKWGQKDDAMLLVGIFKHGFGNWDKIKEDRSLGLHSKFTKEDATKVSTKTANSLVRRGDYLLKALRESEETKQKYQKERDGRATGKHQPKPSASKKTKETADIELPEKKKASHKHKRRSPSPKPKSEEEDSSNGSEYESMDEMVCKDMLRPVKRELRRLREDSNRCNSESDKVAMIKECMTIIGRKIEELVQQKRNEKDKWRKHLWVFASYFWPRTVSHKKLVALYEKLEAGKSASKSSDRRKSDRRSSERSSNDNKRRRSRDHDDDSGSDFGSRKHRKHTRSSRHR</sequence>
<feature type="region of interest" description="Disordered" evidence="11">
    <location>
        <begin position="1504"/>
        <end position="1559"/>
    </location>
</feature>
<evidence type="ECO:0000313" key="15">
    <source>
        <dbReference type="EMBL" id="KAK9717977.1"/>
    </source>
</evidence>
<feature type="compositionally biased region" description="Polar residues" evidence="11">
    <location>
        <begin position="243"/>
        <end position="254"/>
    </location>
</feature>
<keyword evidence="3" id="KW-0677">Repeat</keyword>
<feature type="compositionally biased region" description="Basic and acidic residues" evidence="11">
    <location>
        <begin position="92"/>
        <end position="102"/>
    </location>
</feature>
<dbReference type="PANTHER" id="PTHR45623">
    <property type="entry name" value="CHROMODOMAIN-HELICASE-DNA-BINDING PROTEIN 3-RELATED-RELATED"/>
    <property type="match status" value="1"/>
</dbReference>
<dbReference type="PROSITE" id="PS00598">
    <property type="entry name" value="CHROMO_1"/>
    <property type="match status" value="1"/>
</dbReference>
<dbReference type="Gene3D" id="2.40.50.40">
    <property type="match status" value="2"/>
</dbReference>
<dbReference type="InterPro" id="IPR023779">
    <property type="entry name" value="Chromodomain_CS"/>
</dbReference>
<dbReference type="CDD" id="cd17993">
    <property type="entry name" value="DEXHc_CHD1_2"/>
    <property type="match status" value="1"/>
</dbReference>
<protein>
    <submittedName>
        <fullName evidence="15">ATP-dependent DNA helicase Hrp3</fullName>
        <ecNumber evidence="15">3.6.4.12</ecNumber>
    </submittedName>
</protein>